<feature type="compositionally biased region" description="Basic residues" evidence="1">
    <location>
        <begin position="20"/>
        <end position="29"/>
    </location>
</feature>
<gene>
    <name evidence="2" type="ORF">NDU88_004627</name>
</gene>
<comment type="caution">
    <text evidence="2">The sequence shown here is derived from an EMBL/GenBank/DDBJ whole genome shotgun (WGS) entry which is preliminary data.</text>
</comment>
<dbReference type="Proteomes" id="UP001066276">
    <property type="component" value="Chromosome 1_2"/>
</dbReference>
<feature type="region of interest" description="Disordered" evidence="1">
    <location>
        <begin position="1"/>
        <end position="71"/>
    </location>
</feature>
<sequence>MLLATRPKANPGTPSVLPRLKFRRPHCSKRILSPTSAQRPSDVAASFSSLFSANEEDPPTAGSPPRKPPAYILQAQDPAGLQDGFHLPELLLPTEDQAERMAPGIGHIVRSQMIRDRSEFSPPLQGPHR</sequence>
<dbReference type="AlphaFoldDB" id="A0AAV7W808"/>
<proteinExistence type="predicted"/>
<organism evidence="2 3">
    <name type="scientific">Pleurodeles waltl</name>
    <name type="common">Iberian ribbed newt</name>
    <dbReference type="NCBI Taxonomy" id="8319"/>
    <lineage>
        <taxon>Eukaryota</taxon>
        <taxon>Metazoa</taxon>
        <taxon>Chordata</taxon>
        <taxon>Craniata</taxon>
        <taxon>Vertebrata</taxon>
        <taxon>Euteleostomi</taxon>
        <taxon>Amphibia</taxon>
        <taxon>Batrachia</taxon>
        <taxon>Caudata</taxon>
        <taxon>Salamandroidea</taxon>
        <taxon>Salamandridae</taxon>
        <taxon>Pleurodelinae</taxon>
        <taxon>Pleurodeles</taxon>
    </lineage>
</organism>
<protein>
    <submittedName>
        <fullName evidence="2">Uncharacterized protein</fullName>
    </submittedName>
</protein>
<dbReference type="EMBL" id="JANPWB010000002">
    <property type="protein sequence ID" value="KAJ1209249.1"/>
    <property type="molecule type" value="Genomic_DNA"/>
</dbReference>
<reference evidence="2" key="1">
    <citation type="journal article" date="2022" name="bioRxiv">
        <title>Sequencing and chromosome-scale assembly of the giantPleurodeles waltlgenome.</title>
        <authorList>
            <person name="Brown T."/>
            <person name="Elewa A."/>
            <person name="Iarovenko S."/>
            <person name="Subramanian E."/>
            <person name="Araus A.J."/>
            <person name="Petzold A."/>
            <person name="Susuki M."/>
            <person name="Suzuki K.-i.T."/>
            <person name="Hayashi T."/>
            <person name="Toyoda A."/>
            <person name="Oliveira C."/>
            <person name="Osipova E."/>
            <person name="Leigh N.D."/>
            <person name="Simon A."/>
            <person name="Yun M.H."/>
        </authorList>
    </citation>
    <scope>NUCLEOTIDE SEQUENCE</scope>
    <source>
        <strain evidence="2">20211129_DDA</strain>
        <tissue evidence="2">Liver</tissue>
    </source>
</reference>
<evidence type="ECO:0000256" key="1">
    <source>
        <dbReference type="SAM" id="MobiDB-lite"/>
    </source>
</evidence>
<keyword evidence="3" id="KW-1185">Reference proteome</keyword>
<name>A0AAV7W808_PLEWA</name>
<accession>A0AAV7W808</accession>
<evidence type="ECO:0000313" key="3">
    <source>
        <dbReference type="Proteomes" id="UP001066276"/>
    </source>
</evidence>
<evidence type="ECO:0000313" key="2">
    <source>
        <dbReference type="EMBL" id="KAJ1209249.1"/>
    </source>
</evidence>